<gene>
    <name evidence="1" type="ORF">PN451_11000</name>
</gene>
<name>A0ABT5AIW0_9CYAN</name>
<sequence>MWSDEHTPFDSTSRDMIFLVSRLPENHRSFSRAYAVIVPDFVSS</sequence>
<evidence type="ECO:0000313" key="2">
    <source>
        <dbReference type="Proteomes" id="UP001211249"/>
    </source>
</evidence>
<keyword evidence="2" id="KW-1185">Reference proteome</keyword>
<evidence type="ECO:0000313" key="1">
    <source>
        <dbReference type="EMBL" id="MDB9536345.1"/>
    </source>
</evidence>
<dbReference type="EMBL" id="JAQMUC010000061">
    <property type="protein sequence ID" value="MDB9536345.1"/>
    <property type="molecule type" value="Genomic_DNA"/>
</dbReference>
<proteinExistence type="predicted"/>
<reference evidence="1 2" key="1">
    <citation type="submission" date="2023-01" db="EMBL/GenBank/DDBJ databases">
        <title>Genomes from the Australian National Cyanobacteria Reference Collection.</title>
        <authorList>
            <person name="Willis A."/>
            <person name="Lee E.M.F."/>
        </authorList>
    </citation>
    <scope>NUCLEOTIDE SEQUENCE [LARGE SCALE GENOMIC DNA]</scope>
    <source>
        <strain evidence="1 2">CS-1226</strain>
    </source>
</reference>
<comment type="caution">
    <text evidence="1">The sequence shown here is derived from an EMBL/GenBank/DDBJ whole genome shotgun (WGS) entry which is preliminary data.</text>
</comment>
<accession>A0ABT5AIW0</accession>
<protein>
    <submittedName>
        <fullName evidence="1">Uncharacterized protein</fullName>
    </submittedName>
</protein>
<dbReference type="Proteomes" id="UP001211249">
    <property type="component" value="Unassembled WGS sequence"/>
</dbReference>
<organism evidence="1 2">
    <name type="scientific">Dolichospermum planctonicum CS-1226</name>
    <dbReference type="NCBI Taxonomy" id="3021751"/>
    <lineage>
        <taxon>Bacteria</taxon>
        <taxon>Bacillati</taxon>
        <taxon>Cyanobacteriota</taxon>
        <taxon>Cyanophyceae</taxon>
        <taxon>Nostocales</taxon>
        <taxon>Aphanizomenonaceae</taxon>
        <taxon>Dolichospermum</taxon>
        <taxon>Dolichospermum planctonicum</taxon>
    </lineage>
</organism>